<proteinExistence type="predicted"/>
<reference evidence="4" key="1">
    <citation type="submission" date="2022-03" db="EMBL/GenBank/DDBJ databases">
        <title>Draft genome sequence of Aduncisulcus paluster, a free-living microaerophilic Fornicata.</title>
        <authorList>
            <person name="Yuyama I."/>
            <person name="Kume K."/>
            <person name="Tamura T."/>
            <person name="Inagaki Y."/>
            <person name="Hashimoto T."/>
        </authorList>
    </citation>
    <scope>NUCLEOTIDE SEQUENCE</scope>
    <source>
        <strain evidence="4">NY0171</strain>
    </source>
</reference>
<feature type="non-terminal residue" evidence="4">
    <location>
        <position position="1057"/>
    </location>
</feature>
<sequence>PLSSPNPPFLPSSLPMSSLRVLLLHRNKIGSIREVEKLSSLTKLSCLSLSSNPLSRSHLHSTKKPMPNLSSLSKQQHISISRPLPVLAYRRAVLLLLPHLQCLDKHVVSMLERPGMLNSWEPAGSFPNSLDSALRLDWIDWNLERDAHRRRKELHERASEEKKVSYEQKDSEYGQDIEQTSSSLGSLSLPFQTAYLRVIEYLRKISSIFSKSSPLTLFERCVIGWKERNRVLQWKTSKKEWEDQQKREKRRKEKEEEDRIRILQRLRKKRQSQPLKRSDIEISPKSISPALSPVKSDEPLSTSPELKAKSSALLEKPQLELPGPYPPDFPEIVTTVMTEQAAGTLTLPPRPTKLPKRYGRQQYSCTSFAVSPSSLLHFRNLLNSAGSQAVLLGNLTQKEAANWIDKVKNVGQLPLLLLEWGRDEVSEPLYSSNGEPIFKNCIIRKTKARQATRNHRRRMSSSITNPSSSKTSGGIWNNALKGGVRLNLALLFWLRPLMLGNGTLLRAAGEEAHKMVMSKSIGSKSTQPKSSSFSSPLLVEMTVPDTLVGALITIIHQQMPAGILPLAYAERVAAAVCIQSVWRGKRASKLMGGIVSALTGSEFSDVFTSSSLCGDIPISSKNAYLLLPSLSDLPRLPPPCFLPTISTFSASPSESLLRVVAISRIQTFLRVRLARKTLLLRAIIAQLIEELHDQHGFYVFAKDIELVRQREKQERKRIASIKSALDQWRESRHVKMSKKKNFRKNAEEKERNVIRAVLQRDRDCSIQESEISTKSNQFPSSNPMFPLPGFCVERRIGYGIKATVSSSNSSILSVYPKATDKTSSSNISGIHALRSKDKSQLTSSASLSKKFSENSCPIRTIAASLNPSSLSIFFTSPVPPHLLSPTIEPDTARVLIEPALICRDRHFPHWDGRNVREDMIMSHVEEEDIVTGSGIDVSSTSVELLDENGLTHPELFSVVRPSVDKLLAPPKSTPFFSFSPIPVKLSSLFRHYTHIPSIFSLFPSSLFFSPSPMKSPLFLLDVGVRKRKVPAHEVTEALALGQKFSEKRRFIGGFPPL</sequence>
<dbReference type="EMBL" id="BQXS01011331">
    <property type="protein sequence ID" value="GKT36903.1"/>
    <property type="molecule type" value="Genomic_DNA"/>
</dbReference>
<evidence type="ECO:0000313" key="5">
    <source>
        <dbReference type="Proteomes" id="UP001057375"/>
    </source>
</evidence>
<dbReference type="Gene3D" id="3.80.10.10">
    <property type="entry name" value="Ribonuclease Inhibitor"/>
    <property type="match status" value="1"/>
</dbReference>
<dbReference type="InterPro" id="IPR032675">
    <property type="entry name" value="LRR_dom_sf"/>
</dbReference>
<feature type="non-terminal residue" evidence="4">
    <location>
        <position position="1"/>
    </location>
</feature>
<comment type="caution">
    <text evidence="4">The sequence shown here is derived from an EMBL/GenBank/DDBJ whole genome shotgun (WGS) entry which is preliminary data.</text>
</comment>
<keyword evidence="1" id="KW-0433">Leucine-rich repeat</keyword>
<feature type="compositionally biased region" description="Basic residues" evidence="3">
    <location>
        <begin position="449"/>
        <end position="459"/>
    </location>
</feature>
<organism evidence="4 5">
    <name type="scientific">Aduncisulcus paluster</name>
    <dbReference type="NCBI Taxonomy" id="2918883"/>
    <lineage>
        <taxon>Eukaryota</taxon>
        <taxon>Metamonada</taxon>
        <taxon>Carpediemonas-like organisms</taxon>
        <taxon>Aduncisulcus</taxon>
    </lineage>
</organism>
<protein>
    <submittedName>
        <fullName evidence="4">Uncharacterized protein</fullName>
    </submittedName>
</protein>
<dbReference type="PANTHER" id="PTHR15454">
    <property type="entry name" value="NISCHARIN RELATED"/>
    <property type="match status" value="1"/>
</dbReference>
<accession>A0ABQ5KWR3</accession>
<feature type="region of interest" description="Disordered" evidence="3">
    <location>
        <begin position="153"/>
        <end position="172"/>
    </location>
</feature>
<dbReference type="Proteomes" id="UP001057375">
    <property type="component" value="Unassembled WGS sequence"/>
</dbReference>
<keyword evidence="2" id="KW-0677">Repeat</keyword>
<feature type="region of interest" description="Disordered" evidence="3">
    <location>
        <begin position="449"/>
        <end position="469"/>
    </location>
</feature>
<evidence type="ECO:0000313" key="4">
    <source>
        <dbReference type="EMBL" id="GKT36903.1"/>
    </source>
</evidence>
<feature type="region of interest" description="Disordered" evidence="3">
    <location>
        <begin position="54"/>
        <end position="74"/>
    </location>
</feature>
<dbReference type="PROSITE" id="PS51450">
    <property type="entry name" value="LRR"/>
    <property type="match status" value="1"/>
</dbReference>
<dbReference type="SUPFAM" id="SSF52058">
    <property type="entry name" value="L domain-like"/>
    <property type="match status" value="1"/>
</dbReference>
<keyword evidence="5" id="KW-1185">Reference proteome</keyword>
<feature type="region of interest" description="Disordered" evidence="3">
    <location>
        <begin position="264"/>
        <end position="305"/>
    </location>
</feature>
<evidence type="ECO:0000256" key="1">
    <source>
        <dbReference type="ARBA" id="ARBA00022614"/>
    </source>
</evidence>
<name>A0ABQ5KWR3_9EUKA</name>
<feature type="compositionally biased region" description="Low complexity" evidence="3">
    <location>
        <begin position="460"/>
        <end position="469"/>
    </location>
</feature>
<dbReference type="InterPro" id="IPR001611">
    <property type="entry name" value="Leu-rich_rpt"/>
</dbReference>
<evidence type="ECO:0000256" key="3">
    <source>
        <dbReference type="SAM" id="MobiDB-lite"/>
    </source>
</evidence>
<evidence type="ECO:0000256" key="2">
    <source>
        <dbReference type="ARBA" id="ARBA00022737"/>
    </source>
</evidence>
<gene>
    <name evidence="4" type="ORF">ADUPG1_009786</name>
</gene>